<evidence type="ECO:0000259" key="5">
    <source>
        <dbReference type="PROSITE" id="PS01124"/>
    </source>
</evidence>
<reference evidence="6 7" key="1">
    <citation type="submission" date="2016-10" db="EMBL/GenBank/DDBJ databases">
        <authorList>
            <person name="de Groot N.N."/>
        </authorList>
    </citation>
    <scope>NUCLEOTIDE SEQUENCE [LARGE SCALE GENOMIC DNA]</scope>
    <source>
        <strain evidence="6 7">AR40</strain>
    </source>
</reference>
<dbReference type="PANTHER" id="PTHR43280">
    <property type="entry name" value="ARAC-FAMILY TRANSCRIPTIONAL REGULATOR"/>
    <property type="match status" value="1"/>
</dbReference>
<dbReference type="InterPro" id="IPR018062">
    <property type="entry name" value="HTH_AraC-typ_CS"/>
</dbReference>
<dbReference type="Pfam" id="PF12833">
    <property type="entry name" value="HTH_18"/>
    <property type="match status" value="1"/>
</dbReference>
<evidence type="ECO:0000256" key="1">
    <source>
        <dbReference type="ARBA" id="ARBA00023015"/>
    </source>
</evidence>
<feature type="compositionally biased region" description="Basic and acidic residues" evidence="4">
    <location>
        <begin position="90"/>
        <end position="103"/>
    </location>
</feature>
<protein>
    <submittedName>
        <fullName evidence="6">Helix-turn-helix domain-containing protein</fullName>
    </submittedName>
</protein>
<evidence type="ECO:0000256" key="2">
    <source>
        <dbReference type="ARBA" id="ARBA00023125"/>
    </source>
</evidence>
<dbReference type="InterPro" id="IPR009057">
    <property type="entry name" value="Homeodomain-like_sf"/>
</dbReference>
<evidence type="ECO:0000313" key="6">
    <source>
        <dbReference type="EMBL" id="SER03922.1"/>
    </source>
</evidence>
<feature type="domain" description="HTH araC/xylS-type" evidence="5">
    <location>
        <begin position="209"/>
        <end position="313"/>
    </location>
</feature>
<dbReference type="PANTHER" id="PTHR43280:SF2">
    <property type="entry name" value="HTH-TYPE TRANSCRIPTIONAL REGULATOR EXSA"/>
    <property type="match status" value="1"/>
</dbReference>
<name>A0A1H9KXM0_BUTFI</name>
<dbReference type="EMBL" id="FOGJ01000001">
    <property type="protein sequence ID" value="SER03922.1"/>
    <property type="molecule type" value="Genomic_DNA"/>
</dbReference>
<dbReference type="GO" id="GO:0003700">
    <property type="term" value="F:DNA-binding transcription factor activity"/>
    <property type="evidence" value="ECO:0007669"/>
    <property type="project" value="InterPro"/>
</dbReference>
<feature type="region of interest" description="Disordered" evidence="4">
    <location>
        <begin position="90"/>
        <end position="125"/>
    </location>
</feature>
<dbReference type="SUPFAM" id="SSF46689">
    <property type="entry name" value="Homeodomain-like"/>
    <property type="match status" value="1"/>
</dbReference>
<gene>
    <name evidence="6" type="ORF">SAMN04487884_101206</name>
</gene>
<dbReference type="RefSeq" id="WP_074753832.1">
    <property type="nucleotide sequence ID" value="NZ_FOGJ01000001.1"/>
</dbReference>
<dbReference type="GO" id="GO:0043565">
    <property type="term" value="F:sequence-specific DNA binding"/>
    <property type="evidence" value="ECO:0007669"/>
    <property type="project" value="InterPro"/>
</dbReference>
<dbReference type="AlphaFoldDB" id="A0A1H9KXM0"/>
<proteinExistence type="predicted"/>
<dbReference type="PROSITE" id="PS00041">
    <property type="entry name" value="HTH_ARAC_FAMILY_1"/>
    <property type="match status" value="1"/>
</dbReference>
<dbReference type="PROSITE" id="PS01124">
    <property type="entry name" value="HTH_ARAC_FAMILY_2"/>
    <property type="match status" value="1"/>
</dbReference>
<keyword evidence="3" id="KW-0804">Transcription</keyword>
<evidence type="ECO:0000256" key="3">
    <source>
        <dbReference type="ARBA" id="ARBA00023163"/>
    </source>
</evidence>
<evidence type="ECO:0000256" key="4">
    <source>
        <dbReference type="SAM" id="MobiDB-lite"/>
    </source>
</evidence>
<accession>A0A1H9KXM0</accession>
<dbReference type="Proteomes" id="UP000182584">
    <property type="component" value="Unassembled WGS sequence"/>
</dbReference>
<dbReference type="InterPro" id="IPR018060">
    <property type="entry name" value="HTH_AraC"/>
</dbReference>
<evidence type="ECO:0000313" key="7">
    <source>
        <dbReference type="Proteomes" id="UP000182584"/>
    </source>
</evidence>
<dbReference type="PRINTS" id="PR00032">
    <property type="entry name" value="HTHARAC"/>
</dbReference>
<dbReference type="SMART" id="SM00342">
    <property type="entry name" value="HTH_ARAC"/>
    <property type="match status" value="1"/>
</dbReference>
<feature type="compositionally biased region" description="Low complexity" evidence="4">
    <location>
        <begin position="105"/>
        <end position="115"/>
    </location>
</feature>
<dbReference type="Gene3D" id="1.10.10.60">
    <property type="entry name" value="Homeodomain-like"/>
    <property type="match status" value="1"/>
</dbReference>
<keyword evidence="2" id="KW-0238">DNA-binding</keyword>
<dbReference type="InterPro" id="IPR020449">
    <property type="entry name" value="Tscrpt_reg_AraC-type_HTH"/>
</dbReference>
<organism evidence="6 7">
    <name type="scientific">Butyrivibrio fibrisolvens</name>
    <dbReference type="NCBI Taxonomy" id="831"/>
    <lineage>
        <taxon>Bacteria</taxon>
        <taxon>Bacillati</taxon>
        <taxon>Bacillota</taxon>
        <taxon>Clostridia</taxon>
        <taxon>Lachnospirales</taxon>
        <taxon>Lachnospiraceae</taxon>
        <taxon>Butyrivibrio</taxon>
    </lineage>
</organism>
<dbReference type="OrthoDB" id="2599717at2"/>
<keyword evidence="1" id="KW-0805">Transcription regulation</keyword>
<sequence>MISVDAIGCNYVHTKGWEINRPEGLNNYLFLHIQTPSDIMVDGKMVYYPEPCFILFKKWQRQLFHNHEDMTYIDSWVHFRSVSESGSDIIRKDGHNDAARTDDTNSGSHNSSNNSAARTIRDWNAKDDNNEKDEIEILIESLDIPCGKPVVIYNTIELSDLWHLADAEFHQAGSHKKELLDMKMRALIYKFADIMHSESGTPSKYNHYRKAFGELRNSIFSGNNAATITDVENLAKGQNMSLSYFEHVYKELFHVPVTKDIIKARIGYARYLLRSSGNSVQDIASYCGYENIEHFNRQFKATVGCTPTQFRNR</sequence>
<dbReference type="eggNOG" id="COG2207">
    <property type="taxonomic scope" value="Bacteria"/>
</dbReference>